<keyword evidence="2" id="KW-1185">Reference proteome</keyword>
<dbReference type="Proteomes" id="UP001234202">
    <property type="component" value="Unassembled WGS sequence"/>
</dbReference>
<evidence type="ECO:0000313" key="2">
    <source>
        <dbReference type="Proteomes" id="UP001234202"/>
    </source>
</evidence>
<reference evidence="1" key="1">
    <citation type="submission" date="2023-04" db="EMBL/GenBank/DDBJ databases">
        <title>Draft Genome sequencing of Naganishia species isolated from polar environments using Oxford Nanopore Technology.</title>
        <authorList>
            <person name="Leo P."/>
            <person name="Venkateswaran K."/>
        </authorList>
    </citation>
    <scope>NUCLEOTIDE SEQUENCE</scope>
    <source>
        <strain evidence="1">DBVPG 5303</strain>
    </source>
</reference>
<evidence type="ECO:0000313" key="1">
    <source>
        <dbReference type="EMBL" id="KAJ9125879.1"/>
    </source>
</evidence>
<accession>A0ACC2XRB4</accession>
<dbReference type="EMBL" id="JASBWV010000007">
    <property type="protein sequence ID" value="KAJ9125879.1"/>
    <property type="molecule type" value="Genomic_DNA"/>
</dbReference>
<comment type="caution">
    <text evidence="1">The sequence shown here is derived from an EMBL/GenBank/DDBJ whole genome shotgun (WGS) entry which is preliminary data.</text>
</comment>
<name>A0ACC2XRB4_9TREE</name>
<gene>
    <name evidence="1" type="ORF">QFC24_002663</name>
</gene>
<protein>
    <submittedName>
        <fullName evidence="1">Uncharacterized protein</fullName>
    </submittedName>
</protein>
<organism evidence="1 2">
    <name type="scientific">Naganishia onofrii</name>
    <dbReference type="NCBI Taxonomy" id="1851511"/>
    <lineage>
        <taxon>Eukaryota</taxon>
        <taxon>Fungi</taxon>
        <taxon>Dikarya</taxon>
        <taxon>Basidiomycota</taxon>
        <taxon>Agaricomycotina</taxon>
        <taxon>Tremellomycetes</taxon>
        <taxon>Filobasidiales</taxon>
        <taxon>Filobasidiaceae</taxon>
        <taxon>Naganishia</taxon>
    </lineage>
</organism>
<sequence length="420" mass="45564">MSLGKKNPVVLLTVRPSPPFPSDLCTNPFWYSGARPALQNDDGPPSPSSPNIYSFALALRNKLNWDVRVVIPDCQKSWVGSAYAISDVVQAMFFYPRGPDGLTGDIEYKRRPLNKEQGEEMEWVLLTGTPATCANIALHNIYEGEIDLVVSGPNHGRNSSSAFAISSGTIGATLSSTFSSYPSIALSYGVVTRPVPPHIIHLANDAAVDVCARLWADWGTDTHAQRVLDKGKMGGKVQLYAVNLLLVEEFLKEENRKVMWTRIARNGYGQLFKRKQPDLGDNPWQQAAAPRTNAPQTAQPNNSNPASAGPAVAAPSTSTSTTEDPSSSSSAQQKDSKDQDDEERIVFHFAPDMKPLILPEAETLLEGSDSWALHHGFISVTPLQASFAEPEEEAMRFGSEVSAGPANGQGEGTVKGQWKM</sequence>
<proteinExistence type="predicted"/>